<dbReference type="EMBL" id="JAPZBU010000011">
    <property type="protein sequence ID" value="KAJ5379249.1"/>
    <property type="molecule type" value="Genomic_DNA"/>
</dbReference>
<sequence length="89" mass="10290">MTDSIRSLSFYDIINKADTRYEQLAASLTQQENDAADERLKLNSIIQQVKTEKQRAFDEVRRLRVETSRLQKQLDEVNSTPQDHVPGPT</sequence>
<evidence type="ECO:0000313" key="3">
    <source>
        <dbReference type="Proteomes" id="UP001147747"/>
    </source>
</evidence>
<gene>
    <name evidence="2" type="ORF">N7509_012368</name>
</gene>
<name>A0A9W9SL40_9EURO</name>
<keyword evidence="1" id="KW-0175">Coiled coil</keyword>
<proteinExistence type="predicted"/>
<dbReference type="AlphaFoldDB" id="A0A9W9SL40"/>
<accession>A0A9W9SL40</accession>
<evidence type="ECO:0000313" key="2">
    <source>
        <dbReference type="EMBL" id="KAJ5379249.1"/>
    </source>
</evidence>
<dbReference type="RefSeq" id="XP_056483035.1">
    <property type="nucleotide sequence ID" value="XM_056637005.1"/>
</dbReference>
<feature type="coiled-coil region" evidence="1">
    <location>
        <begin position="14"/>
        <end position="80"/>
    </location>
</feature>
<dbReference type="GeneID" id="81375985"/>
<protein>
    <submittedName>
        <fullName evidence="2">Uncharacterized protein</fullName>
    </submittedName>
</protein>
<reference evidence="2" key="2">
    <citation type="journal article" date="2023" name="IMA Fungus">
        <title>Comparative genomic study of the Penicillium genus elucidates a diverse pangenome and 15 lateral gene transfer events.</title>
        <authorList>
            <person name="Petersen C."/>
            <person name="Sorensen T."/>
            <person name="Nielsen M.R."/>
            <person name="Sondergaard T.E."/>
            <person name="Sorensen J.L."/>
            <person name="Fitzpatrick D.A."/>
            <person name="Frisvad J.C."/>
            <person name="Nielsen K.L."/>
        </authorList>
    </citation>
    <scope>NUCLEOTIDE SEQUENCE</scope>
    <source>
        <strain evidence="2">IBT 29677</strain>
    </source>
</reference>
<reference evidence="2" key="1">
    <citation type="submission" date="2022-12" db="EMBL/GenBank/DDBJ databases">
        <authorList>
            <person name="Petersen C."/>
        </authorList>
    </citation>
    <scope>NUCLEOTIDE SEQUENCE</scope>
    <source>
        <strain evidence="2">IBT 29677</strain>
    </source>
</reference>
<evidence type="ECO:0000256" key="1">
    <source>
        <dbReference type="SAM" id="Coils"/>
    </source>
</evidence>
<dbReference type="Proteomes" id="UP001147747">
    <property type="component" value="Unassembled WGS sequence"/>
</dbReference>
<comment type="caution">
    <text evidence="2">The sequence shown here is derived from an EMBL/GenBank/DDBJ whole genome shotgun (WGS) entry which is preliminary data.</text>
</comment>
<dbReference type="OrthoDB" id="4356453at2759"/>
<keyword evidence="3" id="KW-1185">Reference proteome</keyword>
<organism evidence="2 3">
    <name type="scientific">Penicillium cosmopolitanum</name>
    <dbReference type="NCBI Taxonomy" id="1131564"/>
    <lineage>
        <taxon>Eukaryota</taxon>
        <taxon>Fungi</taxon>
        <taxon>Dikarya</taxon>
        <taxon>Ascomycota</taxon>
        <taxon>Pezizomycotina</taxon>
        <taxon>Eurotiomycetes</taxon>
        <taxon>Eurotiomycetidae</taxon>
        <taxon>Eurotiales</taxon>
        <taxon>Aspergillaceae</taxon>
        <taxon>Penicillium</taxon>
    </lineage>
</organism>